<reference evidence="1 2" key="1">
    <citation type="submission" date="2016-10" db="EMBL/GenBank/DDBJ databases">
        <authorList>
            <person name="de Groot N.N."/>
        </authorList>
    </citation>
    <scope>NUCLEOTIDE SEQUENCE [LARGE SCALE GENOMIC DNA]</scope>
    <source>
        <strain evidence="1 2">DSM 13305</strain>
    </source>
</reference>
<dbReference type="Pfam" id="PF05991">
    <property type="entry name" value="NYN_YacP"/>
    <property type="match status" value="1"/>
</dbReference>
<dbReference type="RefSeq" id="WP_091751516.1">
    <property type="nucleotide sequence ID" value="NZ_FODY01000033.1"/>
</dbReference>
<dbReference type="PANTHER" id="PTHR34547:SF1">
    <property type="entry name" value="YACP-LIKE NYN DOMAIN PROTEIN"/>
    <property type="match status" value="1"/>
</dbReference>
<dbReference type="EMBL" id="FODY01000033">
    <property type="protein sequence ID" value="SEP44841.1"/>
    <property type="molecule type" value="Genomic_DNA"/>
</dbReference>
<organism evidence="1 2">
    <name type="scientific">Propionispora vibrioides</name>
    <dbReference type="NCBI Taxonomy" id="112903"/>
    <lineage>
        <taxon>Bacteria</taxon>
        <taxon>Bacillati</taxon>
        <taxon>Bacillota</taxon>
        <taxon>Negativicutes</taxon>
        <taxon>Selenomonadales</taxon>
        <taxon>Sporomusaceae</taxon>
        <taxon>Propionispora</taxon>
    </lineage>
</organism>
<sequence>MKHIPKDKLLVDGYNVINDWQELVAIKDNLEYARDKLIEILSGYGVFKDCRITVVFDAHAVADGEGCQQIINDFVDVVFTKEGETADSYIEKMAYFFMRQTGGGRVYVVTSDWAEQMQILGSGAYRISARELRSYVRAAEKSMKQGFSEHVLNYRRQELSDRLNGDVAKRLDELRRGGRKR</sequence>
<dbReference type="STRING" id="112903.SAMN04490178_13333"/>
<evidence type="ECO:0000313" key="2">
    <source>
        <dbReference type="Proteomes" id="UP000198847"/>
    </source>
</evidence>
<dbReference type="InterPro" id="IPR010298">
    <property type="entry name" value="YacP-like"/>
</dbReference>
<dbReference type="PANTHER" id="PTHR34547">
    <property type="entry name" value="YACP-LIKE NYN DOMAIN PROTEIN"/>
    <property type="match status" value="1"/>
</dbReference>
<accession>A0A1H8XYI8</accession>
<dbReference type="CDD" id="cd10912">
    <property type="entry name" value="PIN_YacP-like"/>
    <property type="match status" value="1"/>
</dbReference>
<dbReference type="Proteomes" id="UP000198847">
    <property type="component" value="Unassembled WGS sequence"/>
</dbReference>
<evidence type="ECO:0000313" key="1">
    <source>
        <dbReference type="EMBL" id="SEP44841.1"/>
    </source>
</evidence>
<protein>
    <recommendedName>
        <fullName evidence="3">YacP-like NYN domain-containing protein</fullName>
    </recommendedName>
</protein>
<dbReference type="OrthoDB" id="9792160at2"/>
<gene>
    <name evidence="1" type="ORF">SAMN04490178_13333</name>
</gene>
<evidence type="ECO:0008006" key="3">
    <source>
        <dbReference type="Google" id="ProtNLM"/>
    </source>
</evidence>
<proteinExistence type="predicted"/>
<name>A0A1H8XYI8_9FIRM</name>
<keyword evidence="2" id="KW-1185">Reference proteome</keyword>
<dbReference type="AlphaFoldDB" id="A0A1H8XYI8"/>